<evidence type="ECO:0000256" key="13">
    <source>
        <dbReference type="PROSITE-ProRule" id="PRU00175"/>
    </source>
</evidence>
<evidence type="ECO:0000256" key="8">
    <source>
        <dbReference type="ARBA" id="ARBA00022771"/>
    </source>
</evidence>
<accession>A0A1L0B6G2</accession>
<dbReference type="EC" id="2.3.2.27" evidence="4"/>
<keyword evidence="5" id="KW-0808">Transferase</keyword>
<evidence type="ECO:0000256" key="2">
    <source>
        <dbReference type="ARBA" id="ARBA00004127"/>
    </source>
</evidence>
<evidence type="ECO:0000256" key="1">
    <source>
        <dbReference type="ARBA" id="ARBA00000900"/>
    </source>
</evidence>
<keyword evidence="11 15" id="KW-1133">Transmembrane helix</keyword>
<dbReference type="GO" id="GO:0061630">
    <property type="term" value="F:ubiquitin protein ligase activity"/>
    <property type="evidence" value="ECO:0007669"/>
    <property type="project" value="UniProtKB-EC"/>
</dbReference>
<evidence type="ECO:0000256" key="7">
    <source>
        <dbReference type="ARBA" id="ARBA00022723"/>
    </source>
</evidence>
<dbReference type="OrthoDB" id="9984778at2759"/>
<keyword evidence="6 15" id="KW-0812">Transmembrane</keyword>
<dbReference type="VEuPathDB" id="FungiDB:HGUI_03621"/>
<dbReference type="InterPro" id="IPR021319">
    <property type="entry name" value="DUF2921"/>
</dbReference>
<keyword evidence="7" id="KW-0479">Metal-binding</keyword>
<feature type="transmembrane region" description="Helical" evidence="15">
    <location>
        <begin position="431"/>
        <end position="448"/>
    </location>
</feature>
<feature type="transmembrane region" description="Helical" evidence="15">
    <location>
        <begin position="541"/>
        <end position="567"/>
    </location>
</feature>
<evidence type="ECO:0000256" key="9">
    <source>
        <dbReference type="ARBA" id="ARBA00022786"/>
    </source>
</evidence>
<dbReference type="AlphaFoldDB" id="A0A1L0B6G2"/>
<feature type="transmembrane region" description="Helical" evidence="15">
    <location>
        <begin position="725"/>
        <end position="744"/>
    </location>
</feature>
<evidence type="ECO:0000256" key="14">
    <source>
        <dbReference type="SAM" id="MobiDB-lite"/>
    </source>
</evidence>
<dbReference type="PANTHER" id="PTHR15710">
    <property type="entry name" value="E3 UBIQUITIN-PROTEIN LIGASE PRAJA"/>
    <property type="match status" value="1"/>
</dbReference>
<keyword evidence="19" id="KW-1185">Reference proteome</keyword>
<feature type="transmembrane region" description="Helical" evidence="15">
    <location>
        <begin position="695"/>
        <end position="713"/>
    </location>
</feature>
<feature type="signal peptide" evidence="16">
    <location>
        <begin position="1"/>
        <end position="26"/>
    </location>
</feature>
<dbReference type="Gene3D" id="3.30.40.10">
    <property type="entry name" value="Zinc/RING finger domain, C3HC4 (zinc finger)"/>
    <property type="match status" value="1"/>
</dbReference>
<reference evidence="19" key="1">
    <citation type="submission" date="2016-11" db="EMBL/GenBank/DDBJ databases">
        <authorList>
            <person name="Guldener U."/>
        </authorList>
    </citation>
    <scope>NUCLEOTIDE SEQUENCE [LARGE SCALE GENOMIC DNA]</scope>
</reference>
<evidence type="ECO:0000313" key="19">
    <source>
        <dbReference type="Proteomes" id="UP000183365"/>
    </source>
</evidence>
<evidence type="ECO:0000256" key="15">
    <source>
        <dbReference type="SAM" id="Phobius"/>
    </source>
</evidence>
<evidence type="ECO:0000256" key="12">
    <source>
        <dbReference type="ARBA" id="ARBA00023136"/>
    </source>
</evidence>
<dbReference type="GO" id="GO:0012505">
    <property type="term" value="C:endomembrane system"/>
    <property type="evidence" value="ECO:0007669"/>
    <property type="project" value="UniProtKB-SubCell"/>
</dbReference>
<evidence type="ECO:0000256" key="4">
    <source>
        <dbReference type="ARBA" id="ARBA00012483"/>
    </source>
</evidence>
<organism evidence="18 19">
    <name type="scientific">Hanseniaspora guilliermondii</name>
    <dbReference type="NCBI Taxonomy" id="56406"/>
    <lineage>
        <taxon>Eukaryota</taxon>
        <taxon>Fungi</taxon>
        <taxon>Dikarya</taxon>
        <taxon>Ascomycota</taxon>
        <taxon>Saccharomycotina</taxon>
        <taxon>Saccharomycetes</taxon>
        <taxon>Saccharomycodales</taxon>
        <taxon>Saccharomycodaceae</taxon>
        <taxon>Hanseniaspora</taxon>
    </lineage>
</organism>
<dbReference type="Pfam" id="PF13639">
    <property type="entry name" value="zf-RING_2"/>
    <property type="match status" value="1"/>
</dbReference>
<dbReference type="GO" id="GO:0008270">
    <property type="term" value="F:zinc ion binding"/>
    <property type="evidence" value="ECO:0007669"/>
    <property type="project" value="UniProtKB-KW"/>
</dbReference>
<proteinExistence type="predicted"/>
<feature type="transmembrane region" description="Helical" evidence="15">
    <location>
        <begin position="469"/>
        <end position="491"/>
    </location>
</feature>
<evidence type="ECO:0000256" key="3">
    <source>
        <dbReference type="ARBA" id="ARBA00004906"/>
    </source>
</evidence>
<keyword evidence="12 15" id="KW-0472">Membrane</keyword>
<dbReference type="Proteomes" id="UP000183365">
    <property type="component" value="Unassembled WGS sequence"/>
</dbReference>
<keyword evidence="8 13" id="KW-0863">Zinc-finger</keyword>
<feature type="domain" description="RING-type" evidence="17">
    <location>
        <begin position="799"/>
        <end position="871"/>
    </location>
</feature>
<sequence>MARIDSNTILLLVFFIFFVVLPGEDSNKDNIPDSEYERNQLVMINDLYLNEFNTFQTAKYKQPLLNITGFLYTIDDLVDNQNDYTTSLLRNNSNTNENWFGYPIENKNYDYTFDVDHQDNNYLPQNILDRIYSKNGNSIWKGDLDHVYHNNVSSTTLRGLFHSRKIQDEFKIHMPIPQLMKQKNQTLDPDGNEQKSPKQGSFFVNDTVLFQQSMDMSKEDSNLINFDISTTIKLEINEYFYYPEYRPGSLQFLSAELTKSSARFTSLISKILIVYDSQTGKLFGITNSGKFHGLFMIPQLFTNNENDFNRYKNDTVNFVNHTYFQTNKNQNNTFTMDDLFILNERSFKPEYFLYAQTRPISDSYEKQRFMNTIDLNNLYGKDYDLEIEDMLIYSPNFGLSLESTPSGIFSEKTKFKGVLGSLYPMFLQESTMKYVTLPFICHSIMFLLQISKLDSPSELNKISIDFLKVITFTDCFVGGIFIVLAIVMTTYSELTPNPSLHYTQNTTRAVVDAFMKVKDLVINGNDELIHDVSKNIRTTQFSWFAVNVVLFMSMGISIETKVLVLCIQSQFLERSISWLSLFRRFTPISTTRTQTENNQSTSEDNNETSEENNFLTNNTEGSEDFTLLYSKIQGRIYTFMVLFAFAIVFIYSMNIFLRHLICNLIVLTYTSLFWPQIFRFILIDLDPLTTNLQKRFIVVTALTRLIPVGFFYLKEDNFFQHETSKNWFIVYLVNVSVQVCLLLMQLKYGGRCIISDRVERIIEFILSNGNKSIKHRYNYSKAVTRDQLAQLGDKNEFVCPICMDNDDIIHLKVSNDVSGGEDDTEETQLLEDSNINDQQEENYMITPCNHVYHHDCLSYWMNNKLICPVCRNNLPPL</sequence>
<dbReference type="GO" id="GO:0016567">
    <property type="term" value="P:protein ubiquitination"/>
    <property type="evidence" value="ECO:0007669"/>
    <property type="project" value="UniProtKB-UniPathway"/>
</dbReference>
<feature type="region of interest" description="Disordered" evidence="14">
    <location>
        <begin position="592"/>
        <end position="612"/>
    </location>
</feature>
<dbReference type="EMBL" id="FQNF01000102">
    <property type="protein sequence ID" value="SGZ41420.1"/>
    <property type="molecule type" value="Genomic_DNA"/>
</dbReference>
<evidence type="ECO:0000256" key="5">
    <source>
        <dbReference type="ARBA" id="ARBA00022679"/>
    </source>
</evidence>
<comment type="subcellular location">
    <subcellularLocation>
        <location evidence="2">Endomembrane system</location>
        <topology evidence="2">Multi-pass membrane protein</topology>
    </subcellularLocation>
</comment>
<keyword evidence="9" id="KW-0833">Ubl conjugation pathway</keyword>
<feature type="chain" id="PRO_5012882543" description="RING-type E3 ubiquitin transferase" evidence="16">
    <location>
        <begin position="27"/>
        <end position="877"/>
    </location>
</feature>
<feature type="transmembrane region" description="Helical" evidence="15">
    <location>
        <begin position="636"/>
        <end position="657"/>
    </location>
</feature>
<name>A0A1L0B6G2_9ASCO</name>
<evidence type="ECO:0000256" key="16">
    <source>
        <dbReference type="SAM" id="SignalP"/>
    </source>
</evidence>
<comment type="catalytic activity">
    <reaction evidence="1">
        <text>S-ubiquitinyl-[E2 ubiquitin-conjugating enzyme]-L-cysteine + [acceptor protein]-L-lysine = [E2 ubiquitin-conjugating enzyme]-L-cysteine + N(6)-ubiquitinyl-[acceptor protein]-L-lysine.</text>
        <dbReference type="EC" id="2.3.2.27"/>
    </reaction>
</comment>
<protein>
    <recommendedName>
        <fullName evidence="4">RING-type E3 ubiquitin transferase</fullName>
        <ecNumber evidence="4">2.3.2.27</ecNumber>
    </recommendedName>
</protein>
<dbReference type="Pfam" id="PF11145">
    <property type="entry name" value="DUF2921"/>
    <property type="match status" value="1"/>
</dbReference>
<dbReference type="UniPathway" id="UPA00143"/>
<feature type="transmembrane region" description="Helical" evidence="15">
    <location>
        <begin position="663"/>
        <end position="683"/>
    </location>
</feature>
<comment type="pathway">
    <text evidence="3">Protein modification; protein ubiquitination.</text>
</comment>
<evidence type="ECO:0000313" key="18">
    <source>
        <dbReference type="EMBL" id="SGZ41420.1"/>
    </source>
</evidence>
<keyword evidence="16" id="KW-0732">Signal</keyword>
<evidence type="ECO:0000259" key="17">
    <source>
        <dbReference type="PROSITE" id="PS50089"/>
    </source>
</evidence>
<dbReference type="InterPro" id="IPR013083">
    <property type="entry name" value="Znf_RING/FYVE/PHD"/>
</dbReference>
<evidence type="ECO:0000256" key="6">
    <source>
        <dbReference type="ARBA" id="ARBA00022692"/>
    </source>
</evidence>
<dbReference type="SUPFAM" id="SSF57850">
    <property type="entry name" value="RING/U-box"/>
    <property type="match status" value="1"/>
</dbReference>
<dbReference type="PROSITE" id="PS50089">
    <property type="entry name" value="ZF_RING_2"/>
    <property type="match status" value="1"/>
</dbReference>
<dbReference type="SMART" id="SM00184">
    <property type="entry name" value="RING"/>
    <property type="match status" value="1"/>
</dbReference>
<dbReference type="InterPro" id="IPR001841">
    <property type="entry name" value="Znf_RING"/>
</dbReference>
<keyword evidence="10" id="KW-0862">Zinc</keyword>
<gene>
    <name evidence="18" type="ORF">HGUI_03621</name>
</gene>
<evidence type="ECO:0000256" key="10">
    <source>
        <dbReference type="ARBA" id="ARBA00022833"/>
    </source>
</evidence>
<evidence type="ECO:0000256" key="11">
    <source>
        <dbReference type="ARBA" id="ARBA00022989"/>
    </source>
</evidence>